<feature type="transmembrane region" description="Helical" evidence="1">
    <location>
        <begin position="6"/>
        <end position="27"/>
    </location>
</feature>
<dbReference type="AlphaFoldDB" id="A0A1I3PAM2"/>
<dbReference type="RefSeq" id="WP_092509677.1">
    <property type="nucleotide sequence ID" value="NZ_CAWNQB010000034.1"/>
</dbReference>
<gene>
    <name evidence="3" type="ORF">SAMN05421680_10671</name>
    <name evidence="2" type="ORF">Xmau_01590</name>
</gene>
<keyword evidence="1" id="KW-1133">Transmembrane helix</keyword>
<dbReference type="EMBL" id="NITY01000004">
    <property type="protein sequence ID" value="PHM44876.1"/>
    <property type="molecule type" value="Genomic_DNA"/>
</dbReference>
<protein>
    <submittedName>
        <fullName evidence="2">High mobility group protein Z</fullName>
    </submittedName>
</protein>
<organism evidence="3 4">
    <name type="scientific">Xenorhabdus mauleonii</name>
    <dbReference type="NCBI Taxonomy" id="351675"/>
    <lineage>
        <taxon>Bacteria</taxon>
        <taxon>Pseudomonadati</taxon>
        <taxon>Pseudomonadota</taxon>
        <taxon>Gammaproteobacteria</taxon>
        <taxon>Enterobacterales</taxon>
        <taxon>Morganellaceae</taxon>
        <taxon>Xenorhabdus</taxon>
    </lineage>
</organism>
<keyword evidence="5" id="KW-1185">Reference proteome</keyword>
<dbReference type="EMBL" id="FORG01000006">
    <property type="protein sequence ID" value="SFJ18086.1"/>
    <property type="molecule type" value="Genomic_DNA"/>
</dbReference>
<dbReference type="Proteomes" id="UP000224607">
    <property type="component" value="Unassembled WGS sequence"/>
</dbReference>
<reference evidence="4" key="1">
    <citation type="submission" date="2016-10" db="EMBL/GenBank/DDBJ databases">
        <authorList>
            <person name="Varghese N."/>
            <person name="Submissions S."/>
        </authorList>
    </citation>
    <scope>NUCLEOTIDE SEQUENCE [LARGE SCALE GENOMIC DNA]</scope>
    <source>
        <strain evidence="4">DSM 17908</strain>
    </source>
</reference>
<keyword evidence="1" id="KW-0472">Membrane</keyword>
<sequence length="61" mass="7385">MNSVLITTVLITTIFVCYLLWLLGKLWQLSRRKRQLRNAIMTQRFNSMKKLRFGGRKQRKE</sequence>
<evidence type="ECO:0000313" key="3">
    <source>
        <dbReference type="EMBL" id="SFJ18086.1"/>
    </source>
</evidence>
<reference evidence="2 5" key="3">
    <citation type="journal article" date="2017" name="Nat. Microbiol.">
        <title>Natural product diversity associated with the nematode symbionts Photorhabdus and Xenorhabdus.</title>
        <authorList>
            <person name="Tobias N.J."/>
            <person name="Wolff H."/>
            <person name="Djahanschiri B."/>
            <person name="Grundmann F."/>
            <person name="Kronenwerth M."/>
            <person name="Shi Y.M."/>
            <person name="Simonyi S."/>
            <person name="Grun P."/>
            <person name="Shapiro-Ilan D."/>
            <person name="Pidot S.J."/>
            <person name="Stinear T.P."/>
            <person name="Ebersberger I."/>
            <person name="Bode H.B."/>
        </authorList>
    </citation>
    <scope>NUCLEOTIDE SEQUENCE [LARGE SCALE GENOMIC DNA]</scope>
    <source>
        <strain evidence="2 5">DSM 17908</strain>
    </source>
</reference>
<dbReference type="Proteomes" id="UP000198919">
    <property type="component" value="Unassembled WGS sequence"/>
</dbReference>
<evidence type="ECO:0000313" key="2">
    <source>
        <dbReference type="EMBL" id="PHM44876.1"/>
    </source>
</evidence>
<evidence type="ECO:0000256" key="1">
    <source>
        <dbReference type="SAM" id="Phobius"/>
    </source>
</evidence>
<proteinExistence type="predicted"/>
<dbReference type="OrthoDB" id="9952991at2"/>
<name>A0A1I3PAM2_9GAMM</name>
<accession>A0A1I3PAM2</accession>
<evidence type="ECO:0000313" key="4">
    <source>
        <dbReference type="Proteomes" id="UP000198919"/>
    </source>
</evidence>
<evidence type="ECO:0000313" key="5">
    <source>
        <dbReference type="Proteomes" id="UP000224607"/>
    </source>
</evidence>
<dbReference type="STRING" id="351675.SAMN05421680_10671"/>
<reference evidence="3" key="2">
    <citation type="submission" date="2016-10" db="EMBL/GenBank/DDBJ databases">
        <authorList>
            <person name="de Groot N.N."/>
        </authorList>
    </citation>
    <scope>NUCLEOTIDE SEQUENCE [LARGE SCALE GENOMIC DNA]</scope>
    <source>
        <strain evidence="3">DSM 17908</strain>
    </source>
</reference>
<keyword evidence="1" id="KW-0812">Transmembrane</keyword>